<organism evidence="2 3">
    <name type="scientific">Daedalea quercina L-15889</name>
    <dbReference type="NCBI Taxonomy" id="1314783"/>
    <lineage>
        <taxon>Eukaryota</taxon>
        <taxon>Fungi</taxon>
        <taxon>Dikarya</taxon>
        <taxon>Basidiomycota</taxon>
        <taxon>Agaricomycotina</taxon>
        <taxon>Agaricomycetes</taxon>
        <taxon>Polyporales</taxon>
        <taxon>Fomitopsis</taxon>
    </lineage>
</organism>
<dbReference type="Proteomes" id="UP000076727">
    <property type="component" value="Unassembled WGS sequence"/>
</dbReference>
<reference evidence="2 3" key="1">
    <citation type="journal article" date="2016" name="Mol. Biol. Evol.">
        <title>Comparative Genomics of Early-Diverging Mushroom-Forming Fungi Provides Insights into the Origins of Lignocellulose Decay Capabilities.</title>
        <authorList>
            <person name="Nagy L.G."/>
            <person name="Riley R."/>
            <person name="Tritt A."/>
            <person name="Adam C."/>
            <person name="Daum C."/>
            <person name="Floudas D."/>
            <person name="Sun H."/>
            <person name="Yadav J.S."/>
            <person name="Pangilinan J."/>
            <person name="Larsson K.H."/>
            <person name="Matsuura K."/>
            <person name="Barry K."/>
            <person name="Labutti K."/>
            <person name="Kuo R."/>
            <person name="Ohm R.A."/>
            <person name="Bhattacharya S.S."/>
            <person name="Shirouzu T."/>
            <person name="Yoshinaga Y."/>
            <person name="Martin F.M."/>
            <person name="Grigoriev I.V."/>
            <person name="Hibbett D.S."/>
        </authorList>
    </citation>
    <scope>NUCLEOTIDE SEQUENCE [LARGE SCALE GENOMIC DNA]</scope>
    <source>
        <strain evidence="2 3">L-15889</strain>
    </source>
</reference>
<feature type="compositionally biased region" description="Polar residues" evidence="1">
    <location>
        <begin position="239"/>
        <end position="252"/>
    </location>
</feature>
<feature type="compositionally biased region" description="Low complexity" evidence="1">
    <location>
        <begin position="83"/>
        <end position="99"/>
    </location>
</feature>
<accession>A0A165KGX3</accession>
<keyword evidence="3" id="KW-1185">Reference proteome</keyword>
<proteinExistence type="predicted"/>
<feature type="region of interest" description="Disordered" evidence="1">
    <location>
        <begin position="187"/>
        <end position="277"/>
    </location>
</feature>
<feature type="compositionally biased region" description="Basic and acidic residues" evidence="1">
    <location>
        <begin position="112"/>
        <end position="125"/>
    </location>
</feature>
<gene>
    <name evidence="2" type="ORF">DAEQUDRAFT_742106</name>
</gene>
<sequence>MAADKGIMHQAFVESKFALRWLMCGMVGNKIAEMMDLEAIKVPNNDISDPSTEEDNNGEEVMDTSKKGHARTKTKCTPSGKGKSAATYISSSSKSGAKPAPKPRKRKHKPECKKDKALKPPKEPKLLRRLNAEAHPANPVLAMAIAAAVQSQATPKPAIPTASCTGIFLATLWAKTAPLLTRTSLGMHRDEPASSDDMQVNQSPAAERSNMPDVPMQDIHMQSSDDRPLGQQDVPAAGPSQQALSPIASLTPSPLHKRQHHQPSPLSSPEAGLSSGFLRRLSHAMPDTPLGGAAAVRSDKGGWVTHLTMRNPAG</sequence>
<evidence type="ECO:0000256" key="1">
    <source>
        <dbReference type="SAM" id="MobiDB-lite"/>
    </source>
</evidence>
<feature type="region of interest" description="Disordered" evidence="1">
    <location>
        <begin position="283"/>
        <end position="302"/>
    </location>
</feature>
<dbReference type="EMBL" id="KV429250">
    <property type="protein sequence ID" value="KZT63120.1"/>
    <property type="molecule type" value="Genomic_DNA"/>
</dbReference>
<name>A0A165KGX3_9APHY</name>
<evidence type="ECO:0000313" key="3">
    <source>
        <dbReference type="Proteomes" id="UP000076727"/>
    </source>
</evidence>
<feature type="compositionally biased region" description="Acidic residues" evidence="1">
    <location>
        <begin position="51"/>
        <end position="62"/>
    </location>
</feature>
<protein>
    <submittedName>
        <fullName evidence="2">Uncharacterized protein</fullName>
    </submittedName>
</protein>
<evidence type="ECO:0000313" key="2">
    <source>
        <dbReference type="EMBL" id="KZT63120.1"/>
    </source>
</evidence>
<feature type="region of interest" description="Disordered" evidence="1">
    <location>
        <begin position="43"/>
        <end position="125"/>
    </location>
</feature>
<dbReference type="AlphaFoldDB" id="A0A165KGX3"/>
<feature type="compositionally biased region" description="Basic residues" evidence="1">
    <location>
        <begin position="101"/>
        <end position="111"/>
    </location>
</feature>